<accession>A0A2M4CEA2</accession>
<keyword evidence="1" id="KW-0732">Signal</keyword>
<proteinExistence type="predicted"/>
<protein>
    <submittedName>
        <fullName evidence="2">Putative secreted protein</fullName>
    </submittedName>
</protein>
<sequence>MLTFFISSLSLSLSLSFCSTHHAHSLAHYDDTFLIESMFFSLLISAHAATERHTLQNTLIDSDFHDSTLG</sequence>
<dbReference type="EMBL" id="GGFJ01014526">
    <property type="protein sequence ID" value="MBW63667.1"/>
    <property type="molecule type" value="Transcribed_RNA"/>
</dbReference>
<organism evidence="2">
    <name type="scientific">Anopheles marajoara</name>
    <dbReference type="NCBI Taxonomy" id="58244"/>
    <lineage>
        <taxon>Eukaryota</taxon>
        <taxon>Metazoa</taxon>
        <taxon>Ecdysozoa</taxon>
        <taxon>Arthropoda</taxon>
        <taxon>Hexapoda</taxon>
        <taxon>Insecta</taxon>
        <taxon>Pterygota</taxon>
        <taxon>Neoptera</taxon>
        <taxon>Endopterygota</taxon>
        <taxon>Diptera</taxon>
        <taxon>Nematocera</taxon>
        <taxon>Culicoidea</taxon>
        <taxon>Culicidae</taxon>
        <taxon>Anophelinae</taxon>
        <taxon>Anopheles</taxon>
    </lineage>
</organism>
<evidence type="ECO:0000313" key="2">
    <source>
        <dbReference type="EMBL" id="MBW63667.1"/>
    </source>
</evidence>
<feature type="chain" id="PRO_5014792156" evidence="1">
    <location>
        <begin position="17"/>
        <end position="70"/>
    </location>
</feature>
<evidence type="ECO:0000256" key="1">
    <source>
        <dbReference type="SAM" id="SignalP"/>
    </source>
</evidence>
<dbReference type="AlphaFoldDB" id="A0A2M4CEA2"/>
<name>A0A2M4CEA2_9DIPT</name>
<reference evidence="2" key="1">
    <citation type="submission" date="2018-01" db="EMBL/GenBank/DDBJ databases">
        <title>An insight into the sialome of Amazonian anophelines.</title>
        <authorList>
            <person name="Ribeiro J.M."/>
            <person name="Scarpassa V."/>
            <person name="Calvo E."/>
        </authorList>
    </citation>
    <scope>NUCLEOTIDE SEQUENCE</scope>
    <source>
        <tissue evidence="2">Salivary glands</tissue>
    </source>
</reference>
<feature type="signal peptide" evidence="1">
    <location>
        <begin position="1"/>
        <end position="16"/>
    </location>
</feature>